<dbReference type="RefSeq" id="XP_038977445.1">
    <property type="nucleotide sequence ID" value="XM_039121517.1"/>
</dbReference>
<dbReference type="Proteomes" id="UP000228380">
    <property type="component" value="Chromosome 6"/>
</dbReference>
<keyword evidence="7" id="KW-1185">Reference proteome</keyword>
<evidence type="ECO:0000256" key="4">
    <source>
        <dbReference type="ARBA" id="ARBA00022729"/>
    </source>
</evidence>
<proteinExistence type="inferred from homology"/>
<keyword evidence="4 6" id="KW-0732">Signal</keyword>
<dbReference type="AlphaFoldDB" id="A0A8B8ZT41"/>
<name>A0A8B8ZT41_PHODC</name>
<evidence type="ECO:0000313" key="8">
    <source>
        <dbReference type="RefSeq" id="XP_008790426.1"/>
    </source>
</evidence>
<evidence type="ECO:0000313" key="7">
    <source>
        <dbReference type="Proteomes" id="UP000228380"/>
    </source>
</evidence>
<organism evidence="7 9">
    <name type="scientific">Phoenix dactylifera</name>
    <name type="common">Date palm</name>
    <dbReference type="NCBI Taxonomy" id="42345"/>
    <lineage>
        <taxon>Eukaryota</taxon>
        <taxon>Viridiplantae</taxon>
        <taxon>Streptophyta</taxon>
        <taxon>Embryophyta</taxon>
        <taxon>Tracheophyta</taxon>
        <taxon>Spermatophyta</taxon>
        <taxon>Magnoliopsida</taxon>
        <taxon>Liliopsida</taxon>
        <taxon>Arecaceae</taxon>
        <taxon>Coryphoideae</taxon>
        <taxon>Phoeniceae</taxon>
        <taxon>Phoenix</taxon>
    </lineage>
</organism>
<keyword evidence="3 6" id="KW-0964">Secreted</keyword>
<dbReference type="GO" id="GO:0010052">
    <property type="term" value="P:guard cell differentiation"/>
    <property type="evidence" value="ECO:0007669"/>
    <property type="project" value="UniProtKB-UniRule"/>
</dbReference>
<accession>A0A8B8ZT41</accession>
<dbReference type="Pfam" id="PF17181">
    <property type="entry name" value="EPF"/>
    <property type="match status" value="1"/>
</dbReference>
<feature type="chain" id="PRO_5044519943" description="Epidermal patterning factor-like protein" evidence="6">
    <location>
        <begin position="29"/>
        <end position="124"/>
    </location>
</feature>
<gene>
    <name evidence="9" type="primary">LOC120107984</name>
    <name evidence="8" type="synonym">LOC103707635</name>
</gene>
<comment type="similarity">
    <text evidence="2 6">Belongs to the plant cysteine rich small secretory peptide family. Epidermal patterning factor subfamily.</text>
</comment>
<evidence type="ECO:0000256" key="3">
    <source>
        <dbReference type="ARBA" id="ARBA00022525"/>
    </source>
</evidence>
<dbReference type="KEGG" id="pda:103707635"/>
<evidence type="ECO:0000256" key="6">
    <source>
        <dbReference type="RuleBase" id="RU367102"/>
    </source>
</evidence>
<comment type="function">
    <text evidence="6">Controls stomatal patterning.</text>
</comment>
<feature type="signal peptide" evidence="6">
    <location>
        <begin position="1"/>
        <end position="28"/>
    </location>
</feature>
<dbReference type="PANTHER" id="PTHR33109">
    <property type="entry name" value="EPIDERMAL PATTERNING FACTOR-LIKE PROTEIN 4"/>
    <property type="match status" value="1"/>
</dbReference>
<evidence type="ECO:0000256" key="1">
    <source>
        <dbReference type="ARBA" id="ARBA00004613"/>
    </source>
</evidence>
<keyword evidence="5" id="KW-1015">Disulfide bond</keyword>
<dbReference type="GeneID" id="120107984"/>
<keyword evidence="6" id="KW-0217">Developmental protein</keyword>
<dbReference type="PANTHER" id="PTHR33109:SF7">
    <property type="entry name" value="EPIDERMAL PATTERNING FACTOR-LIKE PROTEIN 2"/>
    <property type="match status" value="1"/>
</dbReference>
<evidence type="ECO:0000313" key="9">
    <source>
        <dbReference type="RefSeq" id="XP_038977445.1"/>
    </source>
</evidence>
<dbReference type="InterPro" id="IPR039455">
    <property type="entry name" value="EPFL"/>
</dbReference>
<reference evidence="7" key="1">
    <citation type="journal article" date="2019" name="Nat. Commun.">
        <title>Genome-wide association mapping of date palm fruit traits.</title>
        <authorList>
            <person name="Hazzouri K.M."/>
            <person name="Gros-Balthazard M."/>
            <person name="Flowers J.M."/>
            <person name="Copetti D."/>
            <person name="Lemansour A."/>
            <person name="Lebrun M."/>
            <person name="Masmoudi K."/>
            <person name="Ferrand S."/>
            <person name="Dhar M.I."/>
            <person name="Fresquez Z.A."/>
            <person name="Rosas U."/>
            <person name="Zhang J."/>
            <person name="Talag J."/>
            <person name="Lee S."/>
            <person name="Kudrna D."/>
            <person name="Powell R.F."/>
            <person name="Leitch I.J."/>
            <person name="Krueger R.R."/>
            <person name="Wing R.A."/>
            <person name="Amiri K.M.A."/>
            <person name="Purugganan M.D."/>
        </authorList>
    </citation>
    <scope>NUCLEOTIDE SEQUENCE [LARGE SCALE GENOMIC DNA]</scope>
    <source>
        <strain evidence="7">cv. Khalas</strain>
    </source>
</reference>
<dbReference type="RefSeq" id="XP_008790426.1">
    <property type="nucleotide sequence ID" value="XM_008792204.4"/>
</dbReference>
<protein>
    <recommendedName>
        <fullName evidence="6">Epidermal patterning factor-like protein</fullName>
    </recommendedName>
</protein>
<dbReference type="OrthoDB" id="614712at2759"/>
<dbReference type="KEGG" id="pda:120107984"/>
<evidence type="ECO:0000256" key="5">
    <source>
        <dbReference type="ARBA" id="ARBA00023157"/>
    </source>
</evidence>
<evidence type="ECO:0000256" key="2">
    <source>
        <dbReference type="ARBA" id="ARBA00008127"/>
    </source>
</evidence>
<reference evidence="8 9" key="2">
    <citation type="submission" date="2025-04" db="UniProtKB">
        <authorList>
            <consortium name="RefSeq"/>
        </authorList>
    </citation>
    <scope>IDENTIFICATION</scope>
    <source>
        <tissue evidence="8 9">Young leaves</tissue>
    </source>
</reference>
<dbReference type="GeneID" id="103707635"/>
<sequence>MGIHPCVTGTPRQAHLFLSLLLLIFAQARYSAQGRPSFHLMEVTEEEKGQEMAMVGALIGSRPPRCERRCLSCGPCEAVQVPAVPQGKNRNRYSPKTIATRGDDSSNYKPLSWKCKCGHMILNP</sequence>
<comment type="subcellular location">
    <subcellularLocation>
        <location evidence="1 6">Secreted</location>
    </subcellularLocation>
</comment>
<dbReference type="GO" id="GO:0005576">
    <property type="term" value="C:extracellular region"/>
    <property type="evidence" value="ECO:0007669"/>
    <property type="project" value="UniProtKB-SubCell"/>
</dbReference>